<dbReference type="Proteomes" id="UP000284119">
    <property type="component" value="Unassembled WGS sequence"/>
</dbReference>
<accession>A0ABX9P281</accession>
<reference evidence="1 2" key="1">
    <citation type="submission" date="2018-09" db="EMBL/GenBank/DDBJ databases">
        <authorList>
            <person name="Le Fleche-Mateos A."/>
        </authorList>
    </citation>
    <scope>NUCLEOTIDE SEQUENCE [LARGE SCALE GENOMIC DNA]</scope>
    <source>
        <strain evidence="1 2">DSM 30078</strain>
    </source>
</reference>
<keyword evidence="2" id="KW-1185">Reference proteome</keyword>
<comment type="caution">
    <text evidence="1">The sequence shown here is derived from an EMBL/GenBank/DDBJ whole genome shotgun (WGS) entry which is preliminary data.</text>
</comment>
<organism evidence="1 2">
    <name type="scientific">Rahnella inusitata</name>
    <dbReference type="NCBI Taxonomy" id="58169"/>
    <lineage>
        <taxon>Bacteria</taxon>
        <taxon>Pseudomonadati</taxon>
        <taxon>Pseudomonadota</taxon>
        <taxon>Gammaproteobacteria</taxon>
        <taxon>Enterobacterales</taxon>
        <taxon>Yersiniaceae</taxon>
        <taxon>Rahnella</taxon>
    </lineage>
</organism>
<dbReference type="RefSeq" id="WP_112166098.1">
    <property type="nucleotide sequence ID" value="NZ_JBFUVV010000001.1"/>
</dbReference>
<evidence type="ECO:0000313" key="2">
    <source>
        <dbReference type="Proteomes" id="UP000284119"/>
    </source>
</evidence>
<sequence>MTIDTFTWRTQKSAQGTESVSLVQSQFGDGYKQVSIKGINSNAETWNLNWTGKKTEAANIRTFLRSHTANSFWWTNPWGEKRLWRVKADSLSVSFPAGNKAALSFTFEQSFAP</sequence>
<gene>
    <name evidence="1" type="ORF">D5396_12515</name>
</gene>
<dbReference type="Pfam" id="PF05939">
    <property type="entry name" value="Phage_min_tail"/>
    <property type="match status" value="1"/>
</dbReference>
<dbReference type="EMBL" id="RAHG01000005">
    <property type="protein sequence ID" value="RJT12797.1"/>
    <property type="molecule type" value="Genomic_DNA"/>
</dbReference>
<evidence type="ECO:0000313" key="1">
    <source>
        <dbReference type="EMBL" id="RJT12797.1"/>
    </source>
</evidence>
<protein>
    <submittedName>
        <fullName evidence="1">Phage tail protein</fullName>
    </submittedName>
</protein>
<name>A0ABX9P281_9GAMM</name>
<proteinExistence type="predicted"/>
<dbReference type="InterPro" id="IPR010265">
    <property type="entry name" value="Phage_lambda_TipM"/>
</dbReference>